<evidence type="ECO:0000256" key="4">
    <source>
        <dbReference type="ARBA" id="ARBA00022833"/>
    </source>
</evidence>
<sequence length="315" mass="35785">MSDPIDLDGESKDGATSKTKETSKVGDNRKSECWNHFWDVRDPNTGKVVQAKCKYCDNLLTYKVKNSISSICGVVRYVRSSFSRAKLFDECAKHVNVLHKGSVCLDVATRWNSTYLMLENALKFEKVFDRYKEDDSEFEKEVKDGVPSRDDLAKAKVLEICLKFVSFSLKKLYPREPEKVNEMYNHISDVLRRLFAFYVASSTSHHCSTSSMNVDGNDQVGTMNNENMKKLYDEFDEEEIDDVGGNIISSESAFSTSGRVLDQFRSSLGPKIVEVLICAQDWLRASNICVDIEQLLEDVEKYEEGVRIASRASPH</sequence>
<evidence type="ECO:0000313" key="8">
    <source>
        <dbReference type="EMBL" id="KAE8683297.1"/>
    </source>
</evidence>
<dbReference type="GO" id="GO:0008270">
    <property type="term" value="F:zinc ion binding"/>
    <property type="evidence" value="ECO:0007669"/>
    <property type="project" value="UniProtKB-KW"/>
</dbReference>
<accession>A0A6A2YVC5</accession>
<keyword evidence="9" id="KW-1185">Reference proteome</keyword>
<name>A0A6A2YVC5_HIBSY</name>
<dbReference type="EMBL" id="VEPZ02001270">
    <property type="protein sequence ID" value="KAE8683297.1"/>
    <property type="molecule type" value="Genomic_DNA"/>
</dbReference>
<feature type="compositionally biased region" description="Basic and acidic residues" evidence="6">
    <location>
        <begin position="9"/>
        <end position="23"/>
    </location>
</feature>
<gene>
    <name evidence="8" type="ORF">F3Y22_tig00111210pilonHSYRG00016</name>
</gene>
<keyword evidence="4" id="KW-0862">Zinc</keyword>
<keyword evidence="2" id="KW-0479">Metal-binding</keyword>
<dbReference type="AlphaFoldDB" id="A0A6A2YVC5"/>
<feature type="domain" description="HAT C-terminal dimerisation" evidence="7">
    <location>
        <begin position="248"/>
        <end position="283"/>
    </location>
</feature>
<evidence type="ECO:0000256" key="1">
    <source>
        <dbReference type="ARBA" id="ARBA00004123"/>
    </source>
</evidence>
<keyword evidence="5" id="KW-0539">Nucleus</keyword>
<dbReference type="InterPro" id="IPR008906">
    <property type="entry name" value="HATC_C_dom"/>
</dbReference>
<feature type="region of interest" description="Disordered" evidence="6">
    <location>
        <begin position="1"/>
        <end position="23"/>
    </location>
</feature>
<dbReference type="Pfam" id="PF05699">
    <property type="entry name" value="Dimer_Tnp_hAT"/>
    <property type="match status" value="1"/>
</dbReference>
<keyword evidence="3" id="KW-0863">Zinc-finger</keyword>
<dbReference type="InterPro" id="IPR052035">
    <property type="entry name" value="ZnF_BED_domain_contain"/>
</dbReference>
<evidence type="ECO:0000256" key="5">
    <source>
        <dbReference type="ARBA" id="ARBA00023242"/>
    </source>
</evidence>
<comment type="caution">
    <text evidence="8">The sequence shown here is derived from an EMBL/GenBank/DDBJ whole genome shotgun (WGS) entry which is preliminary data.</text>
</comment>
<dbReference type="SUPFAM" id="SSF53098">
    <property type="entry name" value="Ribonuclease H-like"/>
    <property type="match status" value="1"/>
</dbReference>
<evidence type="ECO:0000259" key="7">
    <source>
        <dbReference type="Pfam" id="PF05699"/>
    </source>
</evidence>
<proteinExistence type="predicted"/>
<evidence type="ECO:0000256" key="3">
    <source>
        <dbReference type="ARBA" id="ARBA00022771"/>
    </source>
</evidence>
<evidence type="ECO:0000256" key="2">
    <source>
        <dbReference type="ARBA" id="ARBA00022723"/>
    </source>
</evidence>
<dbReference type="Proteomes" id="UP000436088">
    <property type="component" value="Unassembled WGS sequence"/>
</dbReference>
<dbReference type="GO" id="GO:0046983">
    <property type="term" value="F:protein dimerization activity"/>
    <property type="evidence" value="ECO:0007669"/>
    <property type="project" value="InterPro"/>
</dbReference>
<dbReference type="PANTHER" id="PTHR46481">
    <property type="entry name" value="ZINC FINGER BED DOMAIN-CONTAINING PROTEIN 4"/>
    <property type="match status" value="1"/>
</dbReference>
<comment type="subcellular location">
    <subcellularLocation>
        <location evidence="1">Nucleus</location>
    </subcellularLocation>
</comment>
<dbReference type="InterPro" id="IPR012337">
    <property type="entry name" value="RNaseH-like_sf"/>
</dbReference>
<evidence type="ECO:0000313" key="9">
    <source>
        <dbReference type="Proteomes" id="UP000436088"/>
    </source>
</evidence>
<evidence type="ECO:0000256" key="6">
    <source>
        <dbReference type="SAM" id="MobiDB-lite"/>
    </source>
</evidence>
<organism evidence="8 9">
    <name type="scientific">Hibiscus syriacus</name>
    <name type="common">Rose of Sharon</name>
    <dbReference type="NCBI Taxonomy" id="106335"/>
    <lineage>
        <taxon>Eukaryota</taxon>
        <taxon>Viridiplantae</taxon>
        <taxon>Streptophyta</taxon>
        <taxon>Embryophyta</taxon>
        <taxon>Tracheophyta</taxon>
        <taxon>Spermatophyta</taxon>
        <taxon>Magnoliopsida</taxon>
        <taxon>eudicotyledons</taxon>
        <taxon>Gunneridae</taxon>
        <taxon>Pentapetalae</taxon>
        <taxon>rosids</taxon>
        <taxon>malvids</taxon>
        <taxon>Malvales</taxon>
        <taxon>Malvaceae</taxon>
        <taxon>Malvoideae</taxon>
        <taxon>Hibiscus</taxon>
    </lineage>
</organism>
<protein>
    <recommendedName>
        <fullName evidence="7">HAT C-terminal dimerisation domain-containing protein</fullName>
    </recommendedName>
</protein>
<reference evidence="8" key="1">
    <citation type="submission" date="2019-09" db="EMBL/GenBank/DDBJ databases">
        <title>Draft genome information of white flower Hibiscus syriacus.</title>
        <authorList>
            <person name="Kim Y.-M."/>
        </authorList>
    </citation>
    <scope>NUCLEOTIDE SEQUENCE [LARGE SCALE GENOMIC DNA]</scope>
    <source>
        <strain evidence="8">YM2019G1</strain>
    </source>
</reference>
<dbReference type="PANTHER" id="PTHR46481:SF10">
    <property type="entry name" value="ZINC FINGER BED DOMAIN-CONTAINING PROTEIN 39"/>
    <property type="match status" value="1"/>
</dbReference>
<dbReference type="GO" id="GO:0005634">
    <property type="term" value="C:nucleus"/>
    <property type="evidence" value="ECO:0007669"/>
    <property type="project" value="UniProtKB-SubCell"/>
</dbReference>